<dbReference type="EMBL" id="CP003531">
    <property type="protein sequence ID" value="AFK51547.1"/>
    <property type="molecule type" value="Genomic_DNA"/>
</dbReference>
<evidence type="ECO:0000313" key="1">
    <source>
        <dbReference type="EMBL" id="AFK51547.1"/>
    </source>
</evidence>
<sequence length="236" mass="27046">MEALIFDYDGTLSPIDAPRERAFPSRELASVLEGLSKKFLLGVATSKDYWFVKERAPWARILGLVTGLEIVAGDYYLLAREVVERGRSEGLERLLHMYPWEKCVFVEEKRSLEKRLLGVSIDYRACGSEPEGLGSFLDEAEKSGLYVLSYRGSPFVDVYAARPDKSRVIDVARRLLGVGRVYYFGDSENDVPAFEKADVKVLVLHEYNRHMVRVLSFDYIVEFKDLHRWLMGVLLH</sequence>
<dbReference type="RefSeq" id="WP_014737797.1">
    <property type="nucleotide sequence ID" value="NC_017954.1"/>
</dbReference>
<proteinExistence type="predicted"/>
<keyword evidence="2" id="KW-1185">Reference proteome</keyword>
<dbReference type="Proteomes" id="UP000005270">
    <property type="component" value="Chromosome"/>
</dbReference>
<dbReference type="GO" id="GO:0016787">
    <property type="term" value="F:hydrolase activity"/>
    <property type="evidence" value="ECO:0007669"/>
    <property type="project" value="UniProtKB-KW"/>
</dbReference>
<gene>
    <name evidence="1" type="ordered locus">TCELL_1124</name>
</gene>
<protein>
    <submittedName>
        <fullName evidence="1">HAD-superfamily hydrolase, subfamily IIB</fullName>
    </submittedName>
</protein>
<dbReference type="HOGENOM" id="CLU_1173412_0_0_2"/>
<dbReference type="InterPro" id="IPR036412">
    <property type="entry name" value="HAD-like_sf"/>
</dbReference>
<dbReference type="eggNOG" id="arCOG01214">
    <property type="taxonomic scope" value="Archaea"/>
</dbReference>
<dbReference type="InterPro" id="IPR023214">
    <property type="entry name" value="HAD_sf"/>
</dbReference>
<keyword evidence="1" id="KW-0378">Hydrolase</keyword>
<organism evidence="1 2">
    <name type="scientific">Thermogladius calderae (strain DSM 22663 / VKM B-2946 / 1633)</name>
    <dbReference type="NCBI Taxonomy" id="1184251"/>
    <lineage>
        <taxon>Archaea</taxon>
        <taxon>Thermoproteota</taxon>
        <taxon>Thermoprotei</taxon>
        <taxon>Desulfurococcales</taxon>
        <taxon>Desulfurococcaceae</taxon>
        <taxon>Thermogladius</taxon>
    </lineage>
</organism>
<evidence type="ECO:0000313" key="2">
    <source>
        <dbReference type="Proteomes" id="UP000005270"/>
    </source>
</evidence>
<dbReference type="AlphaFoldDB" id="I3TFK9"/>
<dbReference type="STRING" id="1184251.TCELL_1124"/>
<dbReference type="SUPFAM" id="SSF56784">
    <property type="entry name" value="HAD-like"/>
    <property type="match status" value="1"/>
</dbReference>
<dbReference type="GeneID" id="13013443"/>
<dbReference type="InParanoid" id="I3TFK9"/>
<name>I3TFK9_THEC1</name>
<accession>I3TFK9</accession>
<dbReference type="OrthoDB" id="27667at2157"/>
<reference evidence="1 2" key="1">
    <citation type="journal article" date="2012" name="J. Bacteriol.">
        <title>Complete genome sequence of the hyperthermophilic cellulolytic Crenarchaeon 'Thermogladius cellulolyticus' 1633.</title>
        <authorList>
            <person name="Mardanov A.V."/>
            <person name="Kochetkova T.V."/>
            <person name="Beletsky A.V."/>
            <person name="Bonch-Osmolovskaya E.A."/>
            <person name="Ravin N.V."/>
            <person name="Skryabin K.G."/>
        </authorList>
    </citation>
    <scope>NUCLEOTIDE SEQUENCE [LARGE SCALE GENOMIC DNA]</scope>
    <source>
        <strain evidence="2">DSM 22663 / VKM B-2946 / 1633</strain>
    </source>
</reference>
<dbReference type="Gene3D" id="3.40.50.1000">
    <property type="entry name" value="HAD superfamily/HAD-like"/>
    <property type="match status" value="2"/>
</dbReference>
<dbReference type="KEGG" id="thg:TCELL_1124"/>